<dbReference type="Proteomes" id="UP001488838">
    <property type="component" value="Unassembled WGS sequence"/>
</dbReference>
<protein>
    <submittedName>
        <fullName evidence="1">Uncharacterized protein</fullName>
    </submittedName>
</protein>
<evidence type="ECO:0000313" key="2">
    <source>
        <dbReference type="Proteomes" id="UP001488838"/>
    </source>
</evidence>
<evidence type="ECO:0000313" key="1">
    <source>
        <dbReference type="EMBL" id="KAK7798810.1"/>
    </source>
</evidence>
<organism evidence="1 2">
    <name type="scientific">Myodes glareolus</name>
    <name type="common">Bank vole</name>
    <name type="synonym">Clethrionomys glareolus</name>
    <dbReference type="NCBI Taxonomy" id="447135"/>
    <lineage>
        <taxon>Eukaryota</taxon>
        <taxon>Metazoa</taxon>
        <taxon>Chordata</taxon>
        <taxon>Craniata</taxon>
        <taxon>Vertebrata</taxon>
        <taxon>Euteleostomi</taxon>
        <taxon>Mammalia</taxon>
        <taxon>Eutheria</taxon>
        <taxon>Euarchontoglires</taxon>
        <taxon>Glires</taxon>
        <taxon>Rodentia</taxon>
        <taxon>Myomorpha</taxon>
        <taxon>Muroidea</taxon>
        <taxon>Cricetidae</taxon>
        <taxon>Arvicolinae</taxon>
        <taxon>Myodes</taxon>
    </lineage>
</organism>
<comment type="caution">
    <text evidence="1">The sequence shown here is derived from an EMBL/GenBank/DDBJ whole genome shotgun (WGS) entry which is preliminary data.</text>
</comment>
<accession>A0AAW0HB41</accession>
<reference evidence="1 2" key="1">
    <citation type="journal article" date="2023" name="bioRxiv">
        <title>Conserved and derived expression patterns and positive selection on dental genes reveal complex evolutionary context of ever-growing rodent molars.</title>
        <authorList>
            <person name="Calamari Z.T."/>
            <person name="Song A."/>
            <person name="Cohen E."/>
            <person name="Akter M."/>
            <person name="Roy R.D."/>
            <person name="Hallikas O."/>
            <person name="Christensen M.M."/>
            <person name="Li P."/>
            <person name="Marangoni P."/>
            <person name="Jernvall J."/>
            <person name="Klein O.D."/>
        </authorList>
    </citation>
    <scope>NUCLEOTIDE SEQUENCE [LARGE SCALE GENOMIC DNA]</scope>
    <source>
        <strain evidence="1">V071</strain>
    </source>
</reference>
<dbReference type="AlphaFoldDB" id="A0AAW0HB41"/>
<sequence length="185" mass="20190">MLEKSPGFPGSSQTPQAWAHAEVMARYRSRPAVSQICALTAAVPSITVRVENSTPMVVRLSWLNSLRVNRDSRLVLPTPDSPISTTEEVERGELSQGRAALSLPELENLFNRKERSTEKQDGRGCGWPHCIGHLWGWGDGDGQMDTDGPEVFKAAAAKATESACDVVLFKMGFLRVALAVLELTL</sequence>
<gene>
    <name evidence="1" type="ORF">U0070_009174</name>
</gene>
<dbReference type="EMBL" id="JBBHLL010000659">
    <property type="protein sequence ID" value="KAK7798810.1"/>
    <property type="molecule type" value="Genomic_DNA"/>
</dbReference>
<keyword evidence="2" id="KW-1185">Reference proteome</keyword>
<proteinExistence type="predicted"/>
<name>A0AAW0HB41_MYOGA</name>